<feature type="compositionally biased region" description="Basic and acidic residues" evidence="1">
    <location>
        <begin position="122"/>
        <end position="134"/>
    </location>
</feature>
<feature type="compositionally biased region" description="Acidic residues" evidence="1">
    <location>
        <begin position="93"/>
        <end position="102"/>
    </location>
</feature>
<comment type="caution">
    <text evidence="2">The sequence shown here is derived from an EMBL/GenBank/DDBJ whole genome shotgun (WGS) entry which is preliminary data.</text>
</comment>
<proteinExistence type="predicted"/>
<dbReference type="EMBL" id="LNFO01003837">
    <property type="protein sequence ID" value="KUF82105.1"/>
    <property type="molecule type" value="Genomic_DNA"/>
</dbReference>
<evidence type="ECO:0000313" key="3">
    <source>
        <dbReference type="Proteomes" id="UP000052943"/>
    </source>
</evidence>
<name>A0A0W8CDD6_PHYNI</name>
<dbReference type="AlphaFoldDB" id="A0A0W8CDD6"/>
<reference evidence="2 3" key="1">
    <citation type="submission" date="2015-11" db="EMBL/GenBank/DDBJ databases">
        <title>Genomes and virulence difference between two physiological races of Phytophthora nicotianae.</title>
        <authorList>
            <person name="Liu H."/>
            <person name="Ma X."/>
            <person name="Yu H."/>
            <person name="Fang D."/>
            <person name="Li Y."/>
            <person name="Wang X."/>
            <person name="Wang W."/>
            <person name="Dong Y."/>
            <person name="Xiao B."/>
        </authorList>
    </citation>
    <scope>NUCLEOTIDE SEQUENCE [LARGE SCALE GENOMIC DNA]</scope>
    <source>
        <strain evidence="3">race 0</strain>
    </source>
</reference>
<evidence type="ECO:0000313" key="2">
    <source>
        <dbReference type="EMBL" id="KUF82105.1"/>
    </source>
</evidence>
<evidence type="ECO:0000256" key="1">
    <source>
        <dbReference type="SAM" id="MobiDB-lite"/>
    </source>
</evidence>
<sequence>MDVLLNVEQQLVRVADALMLPSNYSHASRVPSAAILTPVLIHIEQLLDEIRSKTRAIVAQASRQRTEELTNTKNAEFEDLRIKLETQDLVDYDSETETEDEAAVEKEKEGENELMTGVGVKRSRDDETEKAEEPKLKRQELAVVRNRNRLSDNVAIFVKQAKKCSELREDEEAATVRKAMSTLMHRSSLSLKGMVGLIQDGGNISEAIAADFRDAVVLLPTVIERHQEKRKISRNWIEGTTKSIAQVVAHAKKNADVPACLADPQLEAMSRSITEIWASSGPDLLRKMENYIEQLTRFGALEPDRMEKPLGKLASIFRKDIQTCKQKNSASRTEEDWSRFARIAEVLVEWIRLAERATEPPNLRPHLLRFDRQIKGFAKKNPGRIPPNLIEYVKLALLTRLSLTIFFFTNNVELQLFWLSLSPRKIQKMKKLTTTQASDIMHDLITARTFENR</sequence>
<feature type="region of interest" description="Disordered" evidence="1">
    <location>
        <begin position="93"/>
        <end position="134"/>
    </location>
</feature>
<dbReference type="Proteomes" id="UP000052943">
    <property type="component" value="Unassembled WGS sequence"/>
</dbReference>
<gene>
    <name evidence="2" type="ORF">AM587_10013765</name>
</gene>
<accession>A0A0W8CDD6</accession>
<dbReference type="OrthoDB" id="108444at2759"/>
<organism evidence="2 3">
    <name type="scientific">Phytophthora nicotianae</name>
    <name type="common">Potato buckeye rot agent</name>
    <name type="synonym">Phytophthora parasitica</name>
    <dbReference type="NCBI Taxonomy" id="4792"/>
    <lineage>
        <taxon>Eukaryota</taxon>
        <taxon>Sar</taxon>
        <taxon>Stramenopiles</taxon>
        <taxon>Oomycota</taxon>
        <taxon>Peronosporomycetes</taxon>
        <taxon>Peronosporales</taxon>
        <taxon>Peronosporaceae</taxon>
        <taxon>Phytophthora</taxon>
    </lineage>
</organism>
<protein>
    <submittedName>
        <fullName evidence="2">Uncharacterized protein</fullName>
    </submittedName>
</protein>